<reference evidence="1 2" key="1">
    <citation type="journal article" date="2018" name="Environ. Microbiol.">
        <title>Genomes of ubiquitous marine and hypersaline Hydrogenovibrio, Thiomicrorhabdus and Thiomicrospira spp. encode a diversity of mechanisms to sustain chemolithoautotrophy in heterogeneous environments.</title>
        <authorList>
            <person name="Scott K.M."/>
            <person name="Williams J."/>
            <person name="Porter C.M.B."/>
            <person name="Russel S."/>
            <person name="Harmer T.L."/>
            <person name="Paul J.H."/>
            <person name="Antonen K.M."/>
            <person name="Bridges M.K."/>
            <person name="Camper G.J."/>
            <person name="Campla C.K."/>
            <person name="Casella L.G."/>
            <person name="Chase E."/>
            <person name="Conrad J.W."/>
            <person name="Cruz M.C."/>
            <person name="Dunlap D.S."/>
            <person name="Duran L."/>
            <person name="Fahsbender E.M."/>
            <person name="Goldsmith D.B."/>
            <person name="Keeley R.F."/>
            <person name="Kondoff M.R."/>
            <person name="Kussy B.I."/>
            <person name="Lane M.K."/>
            <person name="Lawler S."/>
            <person name="Leigh B.A."/>
            <person name="Lewis C."/>
            <person name="Lostal L.M."/>
            <person name="Marking D."/>
            <person name="Mancera P.A."/>
            <person name="McClenthan E.C."/>
            <person name="McIntyre E.A."/>
            <person name="Mine J.A."/>
            <person name="Modi S."/>
            <person name="Moore B.D."/>
            <person name="Morgan W.A."/>
            <person name="Nelson K.M."/>
            <person name="Nguyen K.N."/>
            <person name="Ogburn N."/>
            <person name="Parrino D.G."/>
            <person name="Pedapudi A.D."/>
            <person name="Pelham R.P."/>
            <person name="Preece A.M."/>
            <person name="Rampersad E.A."/>
            <person name="Richardson J.C."/>
            <person name="Rodgers C.M."/>
            <person name="Schaffer B.L."/>
            <person name="Sheridan N.E."/>
            <person name="Solone M.R."/>
            <person name="Staley Z.R."/>
            <person name="Tabuchi M."/>
            <person name="Waide R.J."/>
            <person name="Wanjugi P.W."/>
            <person name="Young S."/>
            <person name="Clum A."/>
            <person name="Daum C."/>
            <person name="Huntemann M."/>
            <person name="Ivanova N."/>
            <person name="Kyrpides N."/>
            <person name="Mikhailova N."/>
            <person name="Palaniappan K."/>
            <person name="Pillay M."/>
            <person name="Reddy T.B.K."/>
            <person name="Shapiro N."/>
            <person name="Stamatis D."/>
            <person name="Varghese N."/>
            <person name="Woyke T."/>
            <person name="Boden R."/>
            <person name="Freyermuth S.K."/>
            <person name="Kerfeld C.A."/>
        </authorList>
    </citation>
    <scope>NUCLEOTIDE SEQUENCE [LARGE SCALE GENOMIC DNA]</scope>
    <source>
        <strain evidence="1 2">JR-2</strain>
    </source>
</reference>
<dbReference type="KEGG" id="htr:EPV75_02440"/>
<proteinExistence type="predicted"/>
<dbReference type="RefSeq" id="WP_128384331.1">
    <property type="nucleotide sequence ID" value="NZ_CP035033.1"/>
</dbReference>
<dbReference type="PROSITE" id="PS51257">
    <property type="entry name" value="PROKAR_LIPOPROTEIN"/>
    <property type="match status" value="1"/>
</dbReference>
<sequence>MKILLSVLTTFTFFLSGCSTPPIMKPENNGQRVAGIIVESTNFDKIKYSKINLVFKSDATDEMQKILGWSDIQKQIKETLISKNIKLISSGTPVTVTLVDYIREPYVKYKNGSVASGEVAGLGMALGAGALASLAAESAVNQTSDAPKIKEILYRPIIKFSVASNNYYSETTLTGVGPLYRPEMYSPDYTEQAITEYFAQE</sequence>
<evidence type="ECO:0000313" key="1">
    <source>
        <dbReference type="EMBL" id="QAB14603.1"/>
    </source>
</evidence>
<gene>
    <name evidence="1" type="ORF">EPV75_02440</name>
</gene>
<evidence type="ECO:0000313" key="2">
    <source>
        <dbReference type="Proteomes" id="UP000285478"/>
    </source>
</evidence>
<accession>A0A451G531</accession>
<dbReference type="Proteomes" id="UP000285478">
    <property type="component" value="Chromosome"/>
</dbReference>
<dbReference type="AlphaFoldDB" id="A0A451G531"/>
<protein>
    <submittedName>
        <fullName evidence="1">Uncharacterized protein</fullName>
    </submittedName>
</protein>
<dbReference type="EMBL" id="CP035033">
    <property type="protein sequence ID" value="QAB14603.1"/>
    <property type="molecule type" value="Genomic_DNA"/>
</dbReference>
<name>A0A451G531_9GAMM</name>
<organism evidence="1 2">
    <name type="scientific">Hydrogenovibrio thermophilus</name>
    <dbReference type="NCBI Taxonomy" id="265883"/>
    <lineage>
        <taxon>Bacteria</taxon>
        <taxon>Pseudomonadati</taxon>
        <taxon>Pseudomonadota</taxon>
        <taxon>Gammaproteobacteria</taxon>
        <taxon>Thiotrichales</taxon>
        <taxon>Piscirickettsiaceae</taxon>
        <taxon>Hydrogenovibrio</taxon>
    </lineage>
</organism>
<keyword evidence="2" id="KW-1185">Reference proteome</keyword>